<dbReference type="InterPro" id="IPR013094">
    <property type="entry name" value="AB_hydrolase_3"/>
</dbReference>
<comment type="caution">
    <text evidence="3">The sequence shown here is derived from an EMBL/GenBank/DDBJ whole genome shotgun (WGS) entry which is preliminary data.</text>
</comment>
<dbReference type="InterPro" id="IPR050466">
    <property type="entry name" value="Carboxylest/Gibb_receptor"/>
</dbReference>
<proteinExistence type="inferred from homology"/>
<dbReference type="SUPFAM" id="SSF53474">
    <property type="entry name" value="alpha/beta-Hydrolases"/>
    <property type="match status" value="1"/>
</dbReference>
<evidence type="ECO:0000256" key="1">
    <source>
        <dbReference type="ARBA" id="ARBA00010515"/>
    </source>
</evidence>
<dbReference type="PANTHER" id="PTHR23024:SF546">
    <property type="entry name" value="CARBOXYLESTERASE 120-RELATED"/>
    <property type="match status" value="1"/>
</dbReference>
<reference evidence="3" key="1">
    <citation type="submission" date="2020-06" db="EMBL/GenBank/DDBJ databases">
        <authorList>
            <person name="Li T."/>
            <person name="Hu X."/>
            <person name="Zhang T."/>
            <person name="Song X."/>
            <person name="Zhang H."/>
            <person name="Dai N."/>
            <person name="Sheng W."/>
            <person name="Hou X."/>
            <person name="Wei L."/>
        </authorList>
    </citation>
    <scope>NUCLEOTIDE SEQUENCE</scope>
    <source>
        <strain evidence="3">KEN1</strain>
        <tissue evidence="3">Leaf</tissue>
    </source>
</reference>
<feature type="domain" description="Alpha/beta hydrolase fold-3" evidence="2">
    <location>
        <begin position="79"/>
        <end position="289"/>
    </location>
</feature>
<gene>
    <name evidence="3" type="ORF">Slati_4112200</name>
</gene>
<dbReference type="Gene3D" id="3.40.50.1820">
    <property type="entry name" value="alpha/beta hydrolase"/>
    <property type="match status" value="1"/>
</dbReference>
<sequence length="312" mass="34406">MEFPQIDPTADPCGYLGIIRNPDGSITRTVNFPQCPASSDAAVLSRDIPINQESNTWARVYLPRGPESSAAPATKLPLLIYYHGGGFILGSAAASFSHKLCCEIASEIPAVVVSVGYRLAPEHRLPAAYDDCVEALEWVRTTGEEWLTDFADFSKCFLMGTSAGGNIAYHVGLRAVTCVDSLMPLKIQGLILHHPYFGGVERTPSEVRLANDKVFPPCVADVMWDLGLPIGVDRDHEYSNPMTVDRSHDFEKVRDQGWRVLVTGCDGDPMMDRQIGLVKMLKEKGVDVVGEFSEEDFMELSILMILKLRFLP</sequence>
<comment type="similarity">
    <text evidence="1">Belongs to the 'GDXG' lipolytic enzyme family.</text>
</comment>
<dbReference type="GO" id="GO:0016787">
    <property type="term" value="F:hydrolase activity"/>
    <property type="evidence" value="ECO:0007669"/>
    <property type="project" value="InterPro"/>
</dbReference>
<dbReference type="InterPro" id="IPR029058">
    <property type="entry name" value="AB_hydrolase_fold"/>
</dbReference>
<reference evidence="3" key="2">
    <citation type="journal article" date="2024" name="Plant">
        <title>Genomic evolution and insights into agronomic trait innovations of Sesamum species.</title>
        <authorList>
            <person name="Miao H."/>
            <person name="Wang L."/>
            <person name="Qu L."/>
            <person name="Liu H."/>
            <person name="Sun Y."/>
            <person name="Le M."/>
            <person name="Wang Q."/>
            <person name="Wei S."/>
            <person name="Zheng Y."/>
            <person name="Lin W."/>
            <person name="Duan Y."/>
            <person name="Cao H."/>
            <person name="Xiong S."/>
            <person name="Wang X."/>
            <person name="Wei L."/>
            <person name="Li C."/>
            <person name="Ma Q."/>
            <person name="Ju M."/>
            <person name="Zhao R."/>
            <person name="Li G."/>
            <person name="Mu C."/>
            <person name="Tian Q."/>
            <person name="Mei H."/>
            <person name="Zhang T."/>
            <person name="Gao T."/>
            <person name="Zhang H."/>
        </authorList>
    </citation>
    <scope>NUCLEOTIDE SEQUENCE</scope>
    <source>
        <strain evidence="3">KEN1</strain>
    </source>
</reference>
<dbReference type="Pfam" id="PF07859">
    <property type="entry name" value="Abhydrolase_3"/>
    <property type="match status" value="1"/>
</dbReference>
<name>A0AAW2T899_9LAMI</name>
<evidence type="ECO:0000313" key="3">
    <source>
        <dbReference type="EMBL" id="KAL0400823.1"/>
    </source>
</evidence>
<dbReference type="EMBL" id="JACGWN010000015">
    <property type="protein sequence ID" value="KAL0400823.1"/>
    <property type="molecule type" value="Genomic_DNA"/>
</dbReference>
<protein>
    <submittedName>
        <fullName evidence="3">Carboxylesterase</fullName>
    </submittedName>
</protein>
<accession>A0AAW2T899</accession>
<dbReference type="PANTHER" id="PTHR23024">
    <property type="entry name" value="ARYLACETAMIDE DEACETYLASE"/>
    <property type="match status" value="1"/>
</dbReference>
<evidence type="ECO:0000259" key="2">
    <source>
        <dbReference type="Pfam" id="PF07859"/>
    </source>
</evidence>
<dbReference type="AlphaFoldDB" id="A0AAW2T899"/>
<organism evidence="3">
    <name type="scientific">Sesamum latifolium</name>
    <dbReference type="NCBI Taxonomy" id="2727402"/>
    <lineage>
        <taxon>Eukaryota</taxon>
        <taxon>Viridiplantae</taxon>
        <taxon>Streptophyta</taxon>
        <taxon>Embryophyta</taxon>
        <taxon>Tracheophyta</taxon>
        <taxon>Spermatophyta</taxon>
        <taxon>Magnoliopsida</taxon>
        <taxon>eudicotyledons</taxon>
        <taxon>Gunneridae</taxon>
        <taxon>Pentapetalae</taxon>
        <taxon>asterids</taxon>
        <taxon>lamiids</taxon>
        <taxon>Lamiales</taxon>
        <taxon>Pedaliaceae</taxon>
        <taxon>Sesamum</taxon>
    </lineage>
</organism>